<dbReference type="InterPro" id="IPR001387">
    <property type="entry name" value="Cro/C1-type_HTH"/>
</dbReference>
<feature type="domain" description="HTH cro/C1-type" evidence="1">
    <location>
        <begin position="36"/>
        <end position="90"/>
    </location>
</feature>
<dbReference type="AlphaFoldDB" id="A0A286DR93"/>
<dbReference type="Gene3D" id="1.10.260.40">
    <property type="entry name" value="lambda repressor-like DNA-binding domains"/>
    <property type="match status" value="1"/>
</dbReference>
<dbReference type="PROSITE" id="PS50943">
    <property type="entry name" value="HTH_CROC1"/>
    <property type="match status" value="1"/>
</dbReference>
<organism evidence="2 3">
    <name type="scientific">Candidatus Pantoea floridensis</name>
    <dbReference type="NCBI Taxonomy" id="1938870"/>
    <lineage>
        <taxon>Bacteria</taxon>
        <taxon>Pseudomonadati</taxon>
        <taxon>Pseudomonadota</taxon>
        <taxon>Gammaproteobacteria</taxon>
        <taxon>Enterobacterales</taxon>
        <taxon>Erwiniaceae</taxon>
        <taxon>Pantoea</taxon>
    </lineage>
</organism>
<accession>A0A286DR93</accession>
<dbReference type="SUPFAM" id="SSF47413">
    <property type="entry name" value="lambda repressor-like DNA-binding domains"/>
    <property type="match status" value="1"/>
</dbReference>
<evidence type="ECO:0000313" key="2">
    <source>
        <dbReference type="EMBL" id="SOD61198.1"/>
    </source>
</evidence>
<proteinExistence type="predicted"/>
<dbReference type="InterPro" id="IPR010982">
    <property type="entry name" value="Lambda_DNA-bd_dom_sf"/>
</dbReference>
<sequence>MAHKTLAEMKARLMQSEDFRAAYEAEARKERLQELLAEWRSHAGLNSADVAARMGIAPSTLSRMEKNITSASVENLSRYARACGVNAATIFFG</sequence>
<dbReference type="EMBL" id="OCMY01000003">
    <property type="protein sequence ID" value="SOD61198.1"/>
    <property type="molecule type" value="Genomic_DNA"/>
</dbReference>
<protein>
    <submittedName>
        <fullName evidence="2">Helix-turn-helix</fullName>
    </submittedName>
</protein>
<dbReference type="CDD" id="cd00093">
    <property type="entry name" value="HTH_XRE"/>
    <property type="match status" value="1"/>
</dbReference>
<reference evidence="3" key="1">
    <citation type="submission" date="2017-09" db="EMBL/GenBank/DDBJ databases">
        <authorList>
            <person name="Varghese N."/>
            <person name="Submissions S."/>
        </authorList>
    </citation>
    <scope>NUCLEOTIDE SEQUENCE [LARGE SCALE GENOMIC DNA]</scope>
    <source>
        <strain evidence="3">JKS000234</strain>
    </source>
</reference>
<name>A0A286DR93_9GAMM</name>
<evidence type="ECO:0000313" key="3">
    <source>
        <dbReference type="Proteomes" id="UP000219271"/>
    </source>
</evidence>
<dbReference type="Pfam" id="PF01381">
    <property type="entry name" value="HTH_3"/>
    <property type="match status" value="1"/>
</dbReference>
<gene>
    <name evidence="2" type="ORF">SAMN06273570_5018</name>
</gene>
<keyword evidence="3" id="KW-1185">Reference proteome</keyword>
<dbReference type="GO" id="GO:0003677">
    <property type="term" value="F:DNA binding"/>
    <property type="evidence" value="ECO:0007669"/>
    <property type="project" value="InterPro"/>
</dbReference>
<dbReference type="SMART" id="SM00530">
    <property type="entry name" value="HTH_XRE"/>
    <property type="match status" value="1"/>
</dbReference>
<evidence type="ECO:0000259" key="1">
    <source>
        <dbReference type="PROSITE" id="PS50943"/>
    </source>
</evidence>
<dbReference type="OrthoDB" id="7065101at2"/>
<dbReference type="Proteomes" id="UP000219271">
    <property type="component" value="Unassembled WGS sequence"/>
</dbReference>
<dbReference type="RefSeq" id="WP_097098433.1">
    <property type="nucleotide sequence ID" value="NZ_OCMY01000003.1"/>
</dbReference>